<protein>
    <recommendedName>
        <fullName evidence="1">BTB domain-containing protein</fullName>
    </recommendedName>
</protein>
<gene>
    <name evidence="2" type="ORF">BOTBODRAFT_544723</name>
</gene>
<accession>A0A067MQU7</accession>
<dbReference type="Pfam" id="PF00651">
    <property type="entry name" value="BTB"/>
    <property type="match status" value="1"/>
</dbReference>
<dbReference type="InterPro" id="IPR011333">
    <property type="entry name" value="SKP1/BTB/POZ_sf"/>
</dbReference>
<dbReference type="InParanoid" id="A0A067MQU7"/>
<reference evidence="3" key="1">
    <citation type="journal article" date="2014" name="Proc. Natl. Acad. Sci. U.S.A.">
        <title>Extensive sampling of basidiomycete genomes demonstrates inadequacy of the white-rot/brown-rot paradigm for wood decay fungi.</title>
        <authorList>
            <person name="Riley R."/>
            <person name="Salamov A.A."/>
            <person name="Brown D.W."/>
            <person name="Nagy L.G."/>
            <person name="Floudas D."/>
            <person name="Held B.W."/>
            <person name="Levasseur A."/>
            <person name="Lombard V."/>
            <person name="Morin E."/>
            <person name="Otillar R."/>
            <person name="Lindquist E.A."/>
            <person name="Sun H."/>
            <person name="LaButti K.M."/>
            <person name="Schmutz J."/>
            <person name="Jabbour D."/>
            <person name="Luo H."/>
            <person name="Baker S.E."/>
            <person name="Pisabarro A.G."/>
            <person name="Walton J.D."/>
            <person name="Blanchette R.A."/>
            <person name="Henrissat B."/>
            <person name="Martin F."/>
            <person name="Cullen D."/>
            <person name="Hibbett D.S."/>
            <person name="Grigoriev I.V."/>
        </authorList>
    </citation>
    <scope>NUCLEOTIDE SEQUENCE [LARGE SCALE GENOMIC DNA]</scope>
    <source>
        <strain evidence="3">FD-172 SS1</strain>
    </source>
</reference>
<keyword evidence="3" id="KW-1185">Reference proteome</keyword>
<evidence type="ECO:0000313" key="2">
    <source>
        <dbReference type="EMBL" id="KDQ17944.1"/>
    </source>
</evidence>
<feature type="domain" description="BTB" evidence="1">
    <location>
        <begin position="37"/>
        <end position="102"/>
    </location>
</feature>
<proteinExistence type="predicted"/>
<dbReference type="STRING" id="930990.A0A067MQU7"/>
<dbReference type="HOGENOM" id="CLU_821338_0_0_1"/>
<dbReference type="AlphaFoldDB" id="A0A067MQU7"/>
<dbReference type="PROSITE" id="PS50097">
    <property type="entry name" value="BTB"/>
    <property type="match status" value="1"/>
</dbReference>
<dbReference type="OrthoDB" id="2886395at2759"/>
<dbReference type="InterPro" id="IPR000210">
    <property type="entry name" value="BTB/POZ_dom"/>
</dbReference>
<evidence type="ECO:0000259" key="1">
    <source>
        <dbReference type="PROSITE" id="PS50097"/>
    </source>
</evidence>
<dbReference type="Proteomes" id="UP000027195">
    <property type="component" value="Unassembled WGS sequence"/>
</dbReference>
<dbReference type="SUPFAM" id="SSF54695">
    <property type="entry name" value="POZ domain"/>
    <property type="match status" value="1"/>
</dbReference>
<evidence type="ECO:0000313" key="3">
    <source>
        <dbReference type="Proteomes" id="UP000027195"/>
    </source>
</evidence>
<dbReference type="CDD" id="cd18186">
    <property type="entry name" value="BTB_POZ_ZBTB_KLHL-like"/>
    <property type="match status" value="1"/>
</dbReference>
<sequence length="341" mass="38748">MEESITTTTRRDGAGASTSNLVAKEARRDSRFYFADGNVVILVDDNLFKVHRGVLMQDSSIFTTILSLPPPVPNPEGSSDENPFILHQESTETFRALLMVLYALPHEIVAIHNPETNIDDIVLIAKAAHKYGYIRTENWAADVLSSRISAAQYRENQDFLRLLDYAILSDRSSLRDRVFKLVMCSTKSGSINLSRVIHFAERKENIWWNKVLEGAYYRYALKGPSRWNSDPSLLKRHKRNLYIGYCTLVDVRQSSFTWAHVCEDEGACSTSFRRQLEIAPFPGPMADLLGWVDYVAQSGFVIRKGQLRRAPLTPCHTVGLDTLMAMVYSLDMYELFTNSSY</sequence>
<dbReference type="EMBL" id="KL198022">
    <property type="protein sequence ID" value="KDQ17944.1"/>
    <property type="molecule type" value="Genomic_DNA"/>
</dbReference>
<name>A0A067MQU7_BOTB1</name>
<organism evidence="2 3">
    <name type="scientific">Botryobasidium botryosum (strain FD-172 SS1)</name>
    <dbReference type="NCBI Taxonomy" id="930990"/>
    <lineage>
        <taxon>Eukaryota</taxon>
        <taxon>Fungi</taxon>
        <taxon>Dikarya</taxon>
        <taxon>Basidiomycota</taxon>
        <taxon>Agaricomycotina</taxon>
        <taxon>Agaricomycetes</taxon>
        <taxon>Cantharellales</taxon>
        <taxon>Botryobasidiaceae</taxon>
        <taxon>Botryobasidium</taxon>
    </lineage>
</organism>
<dbReference type="Gene3D" id="3.30.710.10">
    <property type="entry name" value="Potassium Channel Kv1.1, Chain A"/>
    <property type="match status" value="1"/>
</dbReference>